<gene>
    <name evidence="1" type="ORF">NWE54_24300</name>
</gene>
<accession>A0A9E7ZMT2</accession>
<organism evidence="1">
    <name type="scientific">Bosea sp. NBC_00436</name>
    <dbReference type="NCBI Taxonomy" id="2969620"/>
    <lineage>
        <taxon>Bacteria</taxon>
        <taxon>Pseudomonadati</taxon>
        <taxon>Pseudomonadota</taxon>
        <taxon>Alphaproteobacteria</taxon>
        <taxon>Hyphomicrobiales</taxon>
        <taxon>Boseaceae</taxon>
        <taxon>Bosea</taxon>
    </lineage>
</organism>
<dbReference type="AlphaFoldDB" id="A0A9E7ZMT2"/>
<evidence type="ECO:0000313" key="1">
    <source>
        <dbReference type="EMBL" id="UZF86839.1"/>
    </source>
</evidence>
<dbReference type="EMBL" id="CP102774">
    <property type="protein sequence ID" value="UZF86839.1"/>
    <property type="molecule type" value="Genomic_DNA"/>
</dbReference>
<reference evidence="1" key="1">
    <citation type="submission" date="2022-08" db="EMBL/GenBank/DDBJ databases">
        <title>Complete Genome Sequences of 2 Bosea sp. soil isolates.</title>
        <authorList>
            <person name="Alvarez Arevalo M."/>
            <person name="Sterndorff E.B."/>
            <person name="Faurdal D."/>
            <person name="Joergensen T.S."/>
            <person name="Weber T."/>
        </authorList>
    </citation>
    <scope>NUCLEOTIDE SEQUENCE</scope>
    <source>
        <strain evidence="1">NBC_00436</strain>
    </source>
</reference>
<proteinExistence type="predicted"/>
<sequence>MVKIEIAMTEMERKLLYPLTLMARQYLVHLVEDTELDSAAMSAGEHTLLILAEYDLVTLKGGHRIRGNWTDLGRRFLEEAYRAQV</sequence>
<protein>
    <submittedName>
        <fullName evidence="1">Uncharacterized protein</fullName>
    </submittedName>
</protein>
<name>A0A9E7ZMT2_9HYPH</name>